<dbReference type="InterPro" id="IPR000326">
    <property type="entry name" value="PAP2/HPO"/>
</dbReference>
<feature type="transmembrane region" description="Helical" evidence="7">
    <location>
        <begin position="157"/>
        <end position="175"/>
    </location>
</feature>
<evidence type="ECO:0000259" key="8">
    <source>
        <dbReference type="SMART" id="SM00014"/>
    </source>
</evidence>
<name>A0A840E721_9BACT</name>
<dbReference type="RefSeq" id="WP_183494116.1">
    <property type="nucleotide sequence ID" value="NZ_JACIFF010000001.1"/>
</dbReference>
<keyword evidence="4 9" id="KW-0378">Hydrolase</keyword>
<organism evidence="9 10">
    <name type="scientific">Neolewinella aquimaris</name>
    <dbReference type="NCBI Taxonomy" id="1835722"/>
    <lineage>
        <taxon>Bacteria</taxon>
        <taxon>Pseudomonadati</taxon>
        <taxon>Bacteroidota</taxon>
        <taxon>Saprospiria</taxon>
        <taxon>Saprospirales</taxon>
        <taxon>Lewinellaceae</taxon>
        <taxon>Neolewinella</taxon>
    </lineage>
</organism>
<evidence type="ECO:0000256" key="6">
    <source>
        <dbReference type="ARBA" id="ARBA00023136"/>
    </source>
</evidence>
<evidence type="ECO:0000256" key="1">
    <source>
        <dbReference type="ARBA" id="ARBA00004651"/>
    </source>
</evidence>
<evidence type="ECO:0000256" key="4">
    <source>
        <dbReference type="ARBA" id="ARBA00022801"/>
    </source>
</evidence>
<dbReference type="EMBL" id="JACIFF010000001">
    <property type="protein sequence ID" value="MBB4077878.1"/>
    <property type="molecule type" value="Genomic_DNA"/>
</dbReference>
<dbReference type="Proteomes" id="UP000576209">
    <property type="component" value="Unassembled WGS sequence"/>
</dbReference>
<dbReference type="GO" id="GO:0050380">
    <property type="term" value="F:undecaprenyl-diphosphatase activity"/>
    <property type="evidence" value="ECO:0007669"/>
    <property type="project" value="UniProtKB-EC"/>
</dbReference>
<sequence length="192" mass="21366">MDLDHTLFEFFNQQLANPFLDAVLPVYRDKTTWIPLYVTLLYLIWRSYGIRRTLYLVVCIAVVIAVADQLAAGIIKPWVGRLRPCATPELADRVRTLVNCGGVLSFPSNHATNHFALATVLSLTWVRSRGWRTLLFVWALTISLAQVYVGKHFVGDVIAGGLLGSFIGLIGVLIYRRVAGREAIVQKSGPVN</sequence>
<dbReference type="SMART" id="SM00014">
    <property type="entry name" value="acidPPc"/>
    <property type="match status" value="1"/>
</dbReference>
<evidence type="ECO:0000313" key="9">
    <source>
        <dbReference type="EMBL" id="MBB4077878.1"/>
    </source>
</evidence>
<evidence type="ECO:0000256" key="7">
    <source>
        <dbReference type="SAM" id="Phobius"/>
    </source>
</evidence>
<dbReference type="Pfam" id="PF01569">
    <property type="entry name" value="PAP2"/>
    <property type="match status" value="1"/>
</dbReference>
<dbReference type="GO" id="GO:0005886">
    <property type="term" value="C:plasma membrane"/>
    <property type="evidence" value="ECO:0007669"/>
    <property type="project" value="UniProtKB-SubCell"/>
</dbReference>
<gene>
    <name evidence="9" type="ORF">GGR28_000479</name>
</gene>
<dbReference type="AlphaFoldDB" id="A0A840E721"/>
<comment type="subcellular location">
    <subcellularLocation>
        <location evidence="1">Cell membrane</location>
        <topology evidence="1">Multi-pass membrane protein</topology>
    </subcellularLocation>
</comment>
<accession>A0A840E721</accession>
<keyword evidence="10" id="KW-1185">Reference proteome</keyword>
<feature type="domain" description="Phosphatidic acid phosphatase type 2/haloperoxidase" evidence="8">
    <location>
        <begin position="58"/>
        <end position="172"/>
    </location>
</feature>
<dbReference type="PANTHER" id="PTHR14969:SF62">
    <property type="entry name" value="DECAPRENYLPHOSPHORYL-5-PHOSPHORIBOSE PHOSPHATASE RV3807C-RELATED"/>
    <property type="match status" value="1"/>
</dbReference>
<dbReference type="SUPFAM" id="SSF48317">
    <property type="entry name" value="Acid phosphatase/Vanadium-dependent haloperoxidase"/>
    <property type="match status" value="1"/>
</dbReference>
<protein>
    <submittedName>
        <fullName evidence="9">Undecaprenyl-diphosphatase</fullName>
        <ecNumber evidence="9">3.6.1.27</ecNumber>
    </submittedName>
</protein>
<evidence type="ECO:0000313" key="10">
    <source>
        <dbReference type="Proteomes" id="UP000576209"/>
    </source>
</evidence>
<dbReference type="InterPro" id="IPR036938">
    <property type="entry name" value="PAP2/HPO_sf"/>
</dbReference>
<keyword evidence="3 7" id="KW-0812">Transmembrane</keyword>
<evidence type="ECO:0000256" key="3">
    <source>
        <dbReference type="ARBA" id="ARBA00022692"/>
    </source>
</evidence>
<keyword evidence="2" id="KW-1003">Cell membrane</keyword>
<dbReference type="EC" id="3.6.1.27" evidence="9"/>
<reference evidence="9 10" key="1">
    <citation type="submission" date="2020-08" db="EMBL/GenBank/DDBJ databases">
        <title>Genomic Encyclopedia of Type Strains, Phase IV (KMG-IV): sequencing the most valuable type-strain genomes for metagenomic binning, comparative biology and taxonomic classification.</title>
        <authorList>
            <person name="Goeker M."/>
        </authorList>
    </citation>
    <scope>NUCLEOTIDE SEQUENCE [LARGE SCALE GENOMIC DNA]</scope>
    <source>
        <strain evidence="9 10">DSM 105137</strain>
    </source>
</reference>
<comment type="caution">
    <text evidence="9">The sequence shown here is derived from an EMBL/GenBank/DDBJ whole genome shotgun (WGS) entry which is preliminary data.</text>
</comment>
<proteinExistence type="predicted"/>
<feature type="transmembrane region" description="Helical" evidence="7">
    <location>
        <begin position="32"/>
        <end position="48"/>
    </location>
</feature>
<keyword evidence="5 7" id="KW-1133">Transmembrane helix</keyword>
<dbReference type="Gene3D" id="1.20.144.10">
    <property type="entry name" value="Phosphatidic acid phosphatase type 2/haloperoxidase"/>
    <property type="match status" value="1"/>
</dbReference>
<keyword evidence="6 7" id="KW-0472">Membrane</keyword>
<dbReference type="PANTHER" id="PTHR14969">
    <property type="entry name" value="SPHINGOSINE-1-PHOSPHATE PHOSPHOHYDROLASE"/>
    <property type="match status" value="1"/>
</dbReference>
<evidence type="ECO:0000256" key="5">
    <source>
        <dbReference type="ARBA" id="ARBA00022989"/>
    </source>
</evidence>
<feature type="transmembrane region" description="Helical" evidence="7">
    <location>
        <begin position="54"/>
        <end position="75"/>
    </location>
</feature>
<evidence type="ECO:0000256" key="2">
    <source>
        <dbReference type="ARBA" id="ARBA00022475"/>
    </source>
</evidence>